<name>A0A9J6DZR5_RHIMP</name>
<comment type="caution">
    <text evidence="2">The sequence shown here is derived from an EMBL/GenBank/DDBJ whole genome shotgun (WGS) entry which is preliminary data.</text>
</comment>
<feature type="region of interest" description="Disordered" evidence="1">
    <location>
        <begin position="390"/>
        <end position="410"/>
    </location>
</feature>
<dbReference type="Proteomes" id="UP000821866">
    <property type="component" value="Chromosome 4"/>
</dbReference>
<evidence type="ECO:0008006" key="4">
    <source>
        <dbReference type="Google" id="ProtNLM"/>
    </source>
</evidence>
<dbReference type="GO" id="GO:0006508">
    <property type="term" value="P:proteolysis"/>
    <property type="evidence" value="ECO:0007669"/>
    <property type="project" value="InterPro"/>
</dbReference>
<reference evidence="2" key="1">
    <citation type="journal article" date="2020" name="Cell">
        <title>Large-Scale Comparative Analyses of Tick Genomes Elucidate Their Genetic Diversity and Vector Capacities.</title>
        <authorList>
            <consortium name="Tick Genome and Microbiome Consortium (TIGMIC)"/>
            <person name="Jia N."/>
            <person name="Wang J."/>
            <person name="Shi W."/>
            <person name="Du L."/>
            <person name="Sun Y."/>
            <person name="Zhan W."/>
            <person name="Jiang J.F."/>
            <person name="Wang Q."/>
            <person name="Zhang B."/>
            <person name="Ji P."/>
            <person name="Bell-Sakyi L."/>
            <person name="Cui X.M."/>
            <person name="Yuan T.T."/>
            <person name="Jiang B.G."/>
            <person name="Yang W.F."/>
            <person name="Lam T.T."/>
            <person name="Chang Q.C."/>
            <person name="Ding S.J."/>
            <person name="Wang X.J."/>
            <person name="Zhu J.G."/>
            <person name="Ruan X.D."/>
            <person name="Zhao L."/>
            <person name="Wei J.T."/>
            <person name="Ye R.Z."/>
            <person name="Que T.C."/>
            <person name="Du C.H."/>
            <person name="Zhou Y.H."/>
            <person name="Cheng J.X."/>
            <person name="Dai P.F."/>
            <person name="Guo W.B."/>
            <person name="Han X.H."/>
            <person name="Huang E.J."/>
            <person name="Li L.F."/>
            <person name="Wei W."/>
            <person name="Gao Y.C."/>
            <person name="Liu J.Z."/>
            <person name="Shao H.Z."/>
            <person name="Wang X."/>
            <person name="Wang C.C."/>
            <person name="Yang T.C."/>
            <person name="Huo Q.B."/>
            <person name="Li W."/>
            <person name="Chen H.Y."/>
            <person name="Chen S.E."/>
            <person name="Zhou L.G."/>
            <person name="Ni X.B."/>
            <person name="Tian J.H."/>
            <person name="Sheng Y."/>
            <person name="Liu T."/>
            <person name="Pan Y.S."/>
            <person name="Xia L.Y."/>
            <person name="Li J."/>
            <person name="Zhao F."/>
            <person name="Cao W.C."/>
        </authorList>
    </citation>
    <scope>NUCLEOTIDE SEQUENCE</scope>
    <source>
        <strain evidence="2">Rmic-2018</strain>
    </source>
</reference>
<evidence type="ECO:0000313" key="2">
    <source>
        <dbReference type="EMBL" id="KAH8027783.1"/>
    </source>
</evidence>
<gene>
    <name evidence="2" type="ORF">HPB51_009665</name>
</gene>
<dbReference type="EMBL" id="JABSTU010000006">
    <property type="protein sequence ID" value="KAH8027783.1"/>
    <property type="molecule type" value="Genomic_DNA"/>
</dbReference>
<dbReference type="InterPro" id="IPR001969">
    <property type="entry name" value="Aspartic_peptidase_AS"/>
</dbReference>
<dbReference type="AlphaFoldDB" id="A0A9J6DZR5"/>
<dbReference type="PANTHER" id="PTHR47331:SF1">
    <property type="entry name" value="GAG-LIKE PROTEIN"/>
    <property type="match status" value="1"/>
</dbReference>
<protein>
    <recommendedName>
        <fullName evidence="4">Peptidase aspartic putative domain-containing protein</fullName>
    </recommendedName>
</protein>
<feature type="region of interest" description="Disordered" evidence="1">
    <location>
        <begin position="1"/>
        <end position="23"/>
    </location>
</feature>
<organism evidence="2 3">
    <name type="scientific">Rhipicephalus microplus</name>
    <name type="common">Cattle tick</name>
    <name type="synonym">Boophilus microplus</name>
    <dbReference type="NCBI Taxonomy" id="6941"/>
    <lineage>
        <taxon>Eukaryota</taxon>
        <taxon>Metazoa</taxon>
        <taxon>Ecdysozoa</taxon>
        <taxon>Arthropoda</taxon>
        <taxon>Chelicerata</taxon>
        <taxon>Arachnida</taxon>
        <taxon>Acari</taxon>
        <taxon>Parasitiformes</taxon>
        <taxon>Ixodida</taxon>
        <taxon>Ixodoidea</taxon>
        <taxon>Ixodidae</taxon>
        <taxon>Rhipicephalinae</taxon>
        <taxon>Rhipicephalus</taxon>
        <taxon>Boophilus</taxon>
    </lineage>
</organism>
<evidence type="ECO:0000256" key="1">
    <source>
        <dbReference type="SAM" id="MobiDB-lite"/>
    </source>
</evidence>
<reference evidence="2" key="2">
    <citation type="submission" date="2021-09" db="EMBL/GenBank/DDBJ databases">
        <authorList>
            <person name="Jia N."/>
            <person name="Wang J."/>
            <person name="Shi W."/>
            <person name="Du L."/>
            <person name="Sun Y."/>
            <person name="Zhan W."/>
            <person name="Jiang J."/>
            <person name="Wang Q."/>
            <person name="Zhang B."/>
            <person name="Ji P."/>
            <person name="Sakyi L.B."/>
            <person name="Cui X."/>
            <person name="Yuan T."/>
            <person name="Jiang B."/>
            <person name="Yang W."/>
            <person name="Lam T.T.-Y."/>
            <person name="Chang Q."/>
            <person name="Ding S."/>
            <person name="Wang X."/>
            <person name="Zhu J."/>
            <person name="Ruan X."/>
            <person name="Zhao L."/>
            <person name="Wei J."/>
            <person name="Que T."/>
            <person name="Du C."/>
            <person name="Cheng J."/>
            <person name="Dai P."/>
            <person name="Han X."/>
            <person name="Huang E."/>
            <person name="Gao Y."/>
            <person name="Liu J."/>
            <person name="Shao H."/>
            <person name="Ye R."/>
            <person name="Li L."/>
            <person name="Wei W."/>
            <person name="Wang X."/>
            <person name="Wang C."/>
            <person name="Huo Q."/>
            <person name="Li W."/>
            <person name="Guo W."/>
            <person name="Chen H."/>
            <person name="Chen S."/>
            <person name="Zhou L."/>
            <person name="Zhou L."/>
            <person name="Ni X."/>
            <person name="Tian J."/>
            <person name="Zhou Y."/>
            <person name="Sheng Y."/>
            <person name="Liu T."/>
            <person name="Pan Y."/>
            <person name="Xia L."/>
            <person name="Li J."/>
            <person name="Zhao F."/>
            <person name="Cao W."/>
        </authorList>
    </citation>
    <scope>NUCLEOTIDE SEQUENCE</scope>
    <source>
        <strain evidence="2">Rmic-2018</strain>
        <tissue evidence="2">Larvae</tissue>
    </source>
</reference>
<accession>A0A9J6DZR5</accession>
<dbReference type="PROSITE" id="PS00141">
    <property type="entry name" value="ASP_PROTEASE"/>
    <property type="match status" value="1"/>
</dbReference>
<dbReference type="VEuPathDB" id="VectorBase:LOC119165023"/>
<dbReference type="PANTHER" id="PTHR47331">
    <property type="entry name" value="PHD-TYPE DOMAIN-CONTAINING PROTEIN"/>
    <property type="match status" value="1"/>
</dbReference>
<sequence>MHPAGHGSTPPSHVNAGTAVAASRPAVQADATGVALARTPPSNLLLSNCQEHSIMFCTANLPADEKPVRLRNNNCCFRCGIRNPNSRACKNANSLTCGSCHRRHLTILCDLSRPVVQDSLTAAEFIALGRPPSSRLQTITTAKSKLIGRTAVVLPTGRIRAKSGNRRLLVQVLLDSGSQRSYIRADMARILQCSLIGREELSIMTFGSSNAQKRLCADHVSVRLRSQFSDAEVQLEALAIPEICSVTSPLLEHHTLQTLLEKKYHVAAAWQSTTWQEGDITVLLAPDAYRKVTTSKIDHINETLRAIETTFEWMLQGHLLWELMYPYSAQFVLISNPSPPDIDVTLMWRLDSIVIDGSYSQPLEINAHLTTLERYITKQGRRSQVPLMVEQPGLPAGNSNVRLAEQQLQH</sequence>
<proteinExistence type="predicted"/>
<evidence type="ECO:0000313" key="3">
    <source>
        <dbReference type="Proteomes" id="UP000821866"/>
    </source>
</evidence>
<dbReference type="GO" id="GO:0004190">
    <property type="term" value="F:aspartic-type endopeptidase activity"/>
    <property type="evidence" value="ECO:0007669"/>
    <property type="project" value="InterPro"/>
</dbReference>
<keyword evidence="3" id="KW-1185">Reference proteome</keyword>
<feature type="compositionally biased region" description="Polar residues" evidence="1">
    <location>
        <begin position="397"/>
        <end position="410"/>
    </location>
</feature>